<feature type="compositionally biased region" description="Pro residues" evidence="1">
    <location>
        <begin position="210"/>
        <end position="221"/>
    </location>
</feature>
<comment type="caution">
    <text evidence="3">The sequence shown here is derived from an EMBL/GenBank/DDBJ whole genome shotgun (WGS) entry which is preliminary data.</text>
</comment>
<feature type="transmembrane region" description="Helical" evidence="2">
    <location>
        <begin position="45"/>
        <end position="68"/>
    </location>
</feature>
<protein>
    <submittedName>
        <fullName evidence="3">Uncharacterized protein</fullName>
    </submittedName>
</protein>
<evidence type="ECO:0000313" key="3">
    <source>
        <dbReference type="EMBL" id="KAJ7067684.1"/>
    </source>
</evidence>
<keyword evidence="2" id="KW-0472">Membrane</keyword>
<reference evidence="3" key="1">
    <citation type="submission" date="2023-03" db="EMBL/GenBank/DDBJ databases">
        <title>Massive genome expansion in bonnet fungi (Mycena s.s.) driven by repeated elements and novel gene families across ecological guilds.</title>
        <authorList>
            <consortium name="Lawrence Berkeley National Laboratory"/>
            <person name="Harder C.B."/>
            <person name="Miyauchi S."/>
            <person name="Viragh M."/>
            <person name="Kuo A."/>
            <person name="Thoen E."/>
            <person name="Andreopoulos B."/>
            <person name="Lu D."/>
            <person name="Skrede I."/>
            <person name="Drula E."/>
            <person name="Henrissat B."/>
            <person name="Morin E."/>
            <person name="Kohler A."/>
            <person name="Barry K."/>
            <person name="LaButti K."/>
            <person name="Morin E."/>
            <person name="Salamov A."/>
            <person name="Lipzen A."/>
            <person name="Mereny Z."/>
            <person name="Hegedus B."/>
            <person name="Baldrian P."/>
            <person name="Stursova M."/>
            <person name="Weitz H."/>
            <person name="Taylor A."/>
            <person name="Grigoriev I.V."/>
            <person name="Nagy L.G."/>
            <person name="Martin F."/>
            <person name="Kauserud H."/>
        </authorList>
    </citation>
    <scope>NUCLEOTIDE SEQUENCE</scope>
    <source>
        <strain evidence="3">CBHHK173m</strain>
    </source>
</reference>
<dbReference type="EMBL" id="JARJCN010000154">
    <property type="protein sequence ID" value="KAJ7067684.1"/>
    <property type="molecule type" value="Genomic_DNA"/>
</dbReference>
<name>A0AAD6TNL6_9AGAR</name>
<feature type="transmembrane region" description="Helical" evidence="2">
    <location>
        <begin position="20"/>
        <end position="38"/>
    </location>
</feature>
<organism evidence="3 4">
    <name type="scientific">Mycena belliarum</name>
    <dbReference type="NCBI Taxonomy" id="1033014"/>
    <lineage>
        <taxon>Eukaryota</taxon>
        <taxon>Fungi</taxon>
        <taxon>Dikarya</taxon>
        <taxon>Basidiomycota</taxon>
        <taxon>Agaricomycotina</taxon>
        <taxon>Agaricomycetes</taxon>
        <taxon>Agaricomycetidae</taxon>
        <taxon>Agaricales</taxon>
        <taxon>Marasmiineae</taxon>
        <taxon>Mycenaceae</taxon>
        <taxon>Mycena</taxon>
    </lineage>
</organism>
<proteinExistence type="predicted"/>
<keyword evidence="2" id="KW-1133">Transmembrane helix</keyword>
<feature type="compositionally biased region" description="Basic residues" evidence="1">
    <location>
        <begin position="223"/>
        <end position="234"/>
    </location>
</feature>
<keyword evidence="2" id="KW-0812">Transmembrane</keyword>
<evidence type="ECO:0000256" key="1">
    <source>
        <dbReference type="SAM" id="MobiDB-lite"/>
    </source>
</evidence>
<evidence type="ECO:0000256" key="2">
    <source>
        <dbReference type="SAM" id="Phobius"/>
    </source>
</evidence>
<keyword evidence="4" id="KW-1185">Reference proteome</keyword>
<dbReference type="AlphaFoldDB" id="A0AAD6TNL6"/>
<accession>A0AAD6TNL6</accession>
<gene>
    <name evidence="3" type="ORF">B0H15DRAFT_958210</name>
</gene>
<dbReference type="Proteomes" id="UP001222325">
    <property type="component" value="Unassembled WGS sequence"/>
</dbReference>
<sequence>MFNKMIYTVLAQASIQYSSAILTSVLIVAFRSLVLCVLPRPRPTLGFLLLITIILLWAFAFGASAGTLPTTSPPFIRPSFWPVAPVLPVPRPRFPARRDRYRPSLWSGSPRFGRGINRPVGPPSPLCALTTSALFVPVAPLHAPHRQRLQHPPSAAAGPALLSASPLYRRSSTTAHRRSPVLGVLRRGVLLYLHHAVLPSMPRPAAATPFAPPPFAPPPLARSPRRRSPRRRAPRMFGRFGVHTSPLPSPSFRARRRSPRSPLAPGFTALGPLGSLHAGRQAGISSPSF</sequence>
<feature type="region of interest" description="Disordered" evidence="1">
    <location>
        <begin position="209"/>
        <end position="289"/>
    </location>
</feature>
<evidence type="ECO:0000313" key="4">
    <source>
        <dbReference type="Proteomes" id="UP001222325"/>
    </source>
</evidence>